<comment type="caution">
    <text evidence="1">The sequence shown here is derived from an EMBL/GenBank/DDBJ whole genome shotgun (WGS) entry which is preliminary data.</text>
</comment>
<name>A0A7W7NXS9_9SPHN</name>
<protein>
    <submittedName>
        <fullName evidence="1">Uncharacterized protein</fullName>
    </submittedName>
</protein>
<dbReference type="Proteomes" id="UP000555448">
    <property type="component" value="Unassembled WGS sequence"/>
</dbReference>
<accession>A0A7W7NXS9</accession>
<dbReference type="AlphaFoldDB" id="A0A7W7NXS9"/>
<dbReference type="RefSeq" id="WP_184246353.1">
    <property type="nucleotide sequence ID" value="NZ_JACHLR010000011.1"/>
</dbReference>
<dbReference type="EMBL" id="JACHLR010000011">
    <property type="protein sequence ID" value="MBB4859447.1"/>
    <property type="molecule type" value="Genomic_DNA"/>
</dbReference>
<proteinExistence type="predicted"/>
<sequence>MGKKVTTRAEAVRVAYFIAEKMGSKSVDGAKAKFSEKWDGKWRKTTYEIEHPDFSIYATRTKHSRDQRIRDAYNSVDGLLAFAIWAARNFPASVTWIDELRDPALVRGTMDARARKEIVLPPRLGLVPLSKALHALDYYA</sequence>
<organism evidence="1 2">
    <name type="scientific">Novosphingobium chloroacetimidivorans</name>
    <dbReference type="NCBI Taxonomy" id="1428314"/>
    <lineage>
        <taxon>Bacteria</taxon>
        <taxon>Pseudomonadati</taxon>
        <taxon>Pseudomonadota</taxon>
        <taxon>Alphaproteobacteria</taxon>
        <taxon>Sphingomonadales</taxon>
        <taxon>Sphingomonadaceae</taxon>
        <taxon>Novosphingobium</taxon>
    </lineage>
</organism>
<evidence type="ECO:0000313" key="1">
    <source>
        <dbReference type="EMBL" id="MBB4859447.1"/>
    </source>
</evidence>
<gene>
    <name evidence="1" type="ORF">HNO88_002776</name>
</gene>
<evidence type="ECO:0000313" key="2">
    <source>
        <dbReference type="Proteomes" id="UP000555448"/>
    </source>
</evidence>
<reference evidence="1 2" key="1">
    <citation type="submission" date="2020-08" db="EMBL/GenBank/DDBJ databases">
        <title>Functional genomics of gut bacteria from endangered species of beetles.</title>
        <authorList>
            <person name="Carlos-Shanley C."/>
        </authorList>
    </citation>
    <scope>NUCLEOTIDE SEQUENCE [LARGE SCALE GENOMIC DNA]</scope>
    <source>
        <strain evidence="1 2">S00245</strain>
    </source>
</reference>
<keyword evidence="2" id="KW-1185">Reference proteome</keyword>